<reference evidence="1" key="1">
    <citation type="journal article" date="2014" name="Front. Microbiol.">
        <title>High frequency of phylogenetically diverse reductive dehalogenase-homologous genes in deep subseafloor sedimentary metagenomes.</title>
        <authorList>
            <person name="Kawai M."/>
            <person name="Futagami T."/>
            <person name="Toyoda A."/>
            <person name="Takaki Y."/>
            <person name="Nishi S."/>
            <person name="Hori S."/>
            <person name="Arai W."/>
            <person name="Tsubouchi T."/>
            <person name="Morono Y."/>
            <person name="Uchiyama I."/>
            <person name="Ito T."/>
            <person name="Fujiyama A."/>
            <person name="Inagaki F."/>
            <person name="Takami H."/>
        </authorList>
    </citation>
    <scope>NUCLEOTIDE SEQUENCE</scope>
    <source>
        <strain evidence="1">Expedition CK06-06</strain>
    </source>
</reference>
<dbReference type="EMBL" id="BARU01013146">
    <property type="protein sequence ID" value="GAH33476.1"/>
    <property type="molecule type" value="Genomic_DNA"/>
</dbReference>
<sequence length="72" mass="8279">MEEVATMGTPYFLNMCPDWMPDEIHSQCCRKFLSGNQIIEQCILDPEKRKNANVWENYVTIGSLQSVSLNLP</sequence>
<accession>X1EJK3</accession>
<dbReference type="Pfam" id="PF13597">
    <property type="entry name" value="NRDD"/>
    <property type="match status" value="1"/>
</dbReference>
<comment type="caution">
    <text evidence="1">The sequence shown here is derived from an EMBL/GenBank/DDBJ whole genome shotgun (WGS) entry which is preliminary data.</text>
</comment>
<dbReference type="AlphaFoldDB" id="X1EJK3"/>
<organism evidence="1">
    <name type="scientific">marine sediment metagenome</name>
    <dbReference type="NCBI Taxonomy" id="412755"/>
    <lineage>
        <taxon>unclassified sequences</taxon>
        <taxon>metagenomes</taxon>
        <taxon>ecological metagenomes</taxon>
    </lineage>
</organism>
<name>X1EJK3_9ZZZZ</name>
<protein>
    <submittedName>
        <fullName evidence="1">Uncharacterized protein</fullName>
    </submittedName>
</protein>
<feature type="non-terminal residue" evidence="1">
    <location>
        <position position="72"/>
    </location>
</feature>
<dbReference type="InterPro" id="IPR012833">
    <property type="entry name" value="NrdD"/>
</dbReference>
<evidence type="ECO:0000313" key="1">
    <source>
        <dbReference type="EMBL" id="GAH33476.1"/>
    </source>
</evidence>
<proteinExistence type="predicted"/>
<dbReference type="Gene3D" id="3.20.70.20">
    <property type="match status" value="1"/>
</dbReference>
<gene>
    <name evidence="1" type="ORF">S03H2_23899</name>
</gene>